<proteinExistence type="predicted"/>
<dbReference type="Pfam" id="PF00657">
    <property type="entry name" value="Lipase_GDSL"/>
    <property type="match status" value="1"/>
</dbReference>
<dbReference type="GO" id="GO:0004620">
    <property type="term" value="F:phospholipase activity"/>
    <property type="evidence" value="ECO:0007669"/>
    <property type="project" value="InterPro"/>
</dbReference>
<feature type="chain" id="PRO_5034308902" evidence="1">
    <location>
        <begin position="22"/>
        <end position="236"/>
    </location>
</feature>
<dbReference type="InterPro" id="IPR001087">
    <property type="entry name" value="GDSL"/>
</dbReference>
<gene>
    <name evidence="2" type="ORF">INT47_008545</name>
</gene>
<accession>A0A8H7V7S5</accession>
<keyword evidence="3" id="KW-1185">Reference proteome</keyword>
<dbReference type="EMBL" id="JAEPRD010000030">
    <property type="protein sequence ID" value="KAG2206528.1"/>
    <property type="molecule type" value="Genomic_DNA"/>
</dbReference>
<dbReference type="OrthoDB" id="10265800at2759"/>
<dbReference type="GO" id="GO:0006644">
    <property type="term" value="P:phospholipid metabolic process"/>
    <property type="evidence" value="ECO:0007669"/>
    <property type="project" value="TreeGrafter"/>
</dbReference>
<dbReference type="AlphaFoldDB" id="A0A8H7V7S5"/>
<keyword evidence="1" id="KW-0732">Signal</keyword>
<dbReference type="Proteomes" id="UP000603453">
    <property type="component" value="Unassembled WGS sequence"/>
</dbReference>
<organism evidence="2 3">
    <name type="scientific">Mucor saturninus</name>
    <dbReference type="NCBI Taxonomy" id="64648"/>
    <lineage>
        <taxon>Eukaryota</taxon>
        <taxon>Fungi</taxon>
        <taxon>Fungi incertae sedis</taxon>
        <taxon>Mucoromycota</taxon>
        <taxon>Mucoromycotina</taxon>
        <taxon>Mucoromycetes</taxon>
        <taxon>Mucorales</taxon>
        <taxon>Mucorineae</taxon>
        <taxon>Mucoraceae</taxon>
        <taxon>Mucor</taxon>
    </lineage>
</organism>
<comment type="caution">
    <text evidence="2">The sequence shown here is derived from an EMBL/GenBank/DDBJ whole genome shotgun (WGS) entry which is preliminary data.</text>
</comment>
<evidence type="ECO:0000313" key="3">
    <source>
        <dbReference type="Proteomes" id="UP000603453"/>
    </source>
</evidence>
<evidence type="ECO:0000256" key="1">
    <source>
        <dbReference type="SAM" id="SignalP"/>
    </source>
</evidence>
<feature type="signal peptide" evidence="1">
    <location>
        <begin position="1"/>
        <end position="21"/>
    </location>
</feature>
<dbReference type="SUPFAM" id="SSF52266">
    <property type="entry name" value="SGNH hydrolase"/>
    <property type="match status" value="1"/>
</dbReference>
<sequence>MRFNFATLALATTLLISGTQAGTAPKIESCPALSPRATAATKVTDLRPDDIKVVAALGDSIMAGFAAEGIQGTSIINLKTLNEYRGVSYGGGGDAGAVTVPNFIKKYNPTLKGSSVDEHLIELCYGLLCPPFQYKPAKDVLNAAQSAGLAMNLDHELDYLLPAIKNLPGIDYQNDWKLINMQIGSNDQCASCINALVPLLTPKAYGKHVTDAIERIRTTVPRVLINLSKYFKLQTE</sequence>
<dbReference type="PANTHER" id="PTHR21325:SF31">
    <property type="entry name" value="GH22081P-RELATED"/>
    <property type="match status" value="1"/>
</dbReference>
<name>A0A8H7V7S5_9FUNG</name>
<dbReference type="InterPro" id="IPR038885">
    <property type="entry name" value="PLB1"/>
</dbReference>
<dbReference type="PANTHER" id="PTHR21325">
    <property type="entry name" value="PHOSPHOLIPASE B, PLB1"/>
    <property type="match status" value="1"/>
</dbReference>
<evidence type="ECO:0000313" key="2">
    <source>
        <dbReference type="EMBL" id="KAG2206528.1"/>
    </source>
</evidence>
<protein>
    <submittedName>
        <fullName evidence="2">Uncharacterized protein</fullName>
    </submittedName>
</protein>
<reference evidence="2" key="1">
    <citation type="submission" date="2020-12" db="EMBL/GenBank/DDBJ databases">
        <title>Metabolic potential, ecology and presence of endohyphal bacteria is reflected in genomic diversity of Mucoromycotina.</title>
        <authorList>
            <person name="Muszewska A."/>
            <person name="Okrasinska A."/>
            <person name="Steczkiewicz K."/>
            <person name="Drgas O."/>
            <person name="Orlowska M."/>
            <person name="Perlinska-Lenart U."/>
            <person name="Aleksandrzak-Piekarczyk T."/>
            <person name="Szatraj K."/>
            <person name="Zielenkiewicz U."/>
            <person name="Pilsyk S."/>
            <person name="Malc E."/>
            <person name="Mieczkowski P."/>
            <person name="Kruszewska J.S."/>
            <person name="Biernat P."/>
            <person name="Pawlowska J."/>
        </authorList>
    </citation>
    <scope>NUCLEOTIDE SEQUENCE</scope>
    <source>
        <strain evidence="2">WA0000017839</strain>
    </source>
</reference>